<dbReference type="EMBL" id="BAABAK010000015">
    <property type="protein sequence ID" value="GAA3972589.1"/>
    <property type="molecule type" value="Genomic_DNA"/>
</dbReference>
<dbReference type="Gene3D" id="1.10.30.50">
    <property type="match status" value="1"/>
</dbReference>
<sequence length="251" mass="28956">MIRRGKPFIEVAYFLSRFGCSNPPENLQANSWKEAYRMFFEALNEGRSIETFEHSLKNARDSFDAHFPETNREGWKDKNGNLIKLSGLNLDVFNAFKMHNETTIWKNVKKYSRLDIEAHKQEIANLMAIEESETDFTYARTEGGVKVYISHKIERNASLRNAALKIHGYDCAVCGFNFKKTYGNWGAEWAEVHHLKPMGENRKIKRTTDPEFDLVVLCANCHRMMHRKKGIVLTVNELKSKIQDGSPSPHA</sequence>
<name>A0ABP7PWL7_9SPHI</name>
<evidence type="ECO:0000313" key="3">
    <source>
        <dbReference type="Proteomes" id="UP001501081"/>
    </source>
</evidence>
<dbReference type="RefSeq" id="WP_344767737.1">
    <property type="nucleotide sequence ID" value="NZ_BAABAK010000015.1"/>
</dbReference>
<accession>A0ABP7PWL7</accession>
<evidence type="ECO:0000313" key="2">
    <source>
        <dbReference type="EMBL" id="GAA3972589.1"/>
    </source>
</evidence>
<comment type="caution">
    <text evidence="2">The sequence shown here is derived from an EMBL/GenBank/DDBJ whole genome shotgun (WGS) entry which is preliminary data.</text>
</comment>
<evidence type="ECO:0000259" key="1">
    <source>
        <dbReference type="SMART" id="SM00507"/>
    </source>
</evidence>
<dbReference type="CDD" id="cd00085">
    <property type="entry name" value="HNHc"/>
    <property type="match status" value="1"/>
</dbReference>
<proteinExistence type="predicted"/>
<dbReference type="InterPro" id="IPR003615">
    <property type="entry name" value="HNH_nuc"/>
</dbReference>
<dbReference type="Proteomes" id="UP001501081">
    <property type="component" value="Unassembled WGS sequence"/>
</dbReference>
<gene>
    <name evidence="2" type="ORF">GCM10022246_26120</name>
</gene>
<keyword evidence="3" id="KW-1185">Reference proteome</keyword>
<dbReference type="InterPro" id="IPR002711">
    <property type="entry name" value="HNH"/>
</dbReference>
<reference evidence="3" key="1">
    <citation type="journal article" date="2019" name="Int. J. Syst. Evol. Microbiol.">
        <title>The Global Catalogue of Microorganisms (GCM) 10K type strain sequencing project: providing services to taxonomists for standard genome sequencing and annotation.</title>
        <authorList>
            <consortium name="The Broad Institute Genomics Platform"/>
            <consortium name="The Broad Institute Genome Sequencing Center for Infectious Disease"/>
            <person name="Wu L."/>
            <person name="Ma J."/>
        </authorList>
    </citation>
    <scope>NUCLEOTIDE SEQUENCE [LARGE SCALE GENOMIC DNA]</scope>
    <source>
        <strain evidence="3">JCM 17338</strain>
    </source>
</reference>
<feature type="domain" description="HNH nuclease" evidence="1">
    <location>
        <begin position="158"/>
        <end position="223"/>
    </location>
</feature>
<dbReference type="Pfam" id="PF01844">
    <property type="entry name" value="HNH"/>
    <property type="match status" value="1"/>
</dbReference>
<protein>
    <recommendedName>
        <fullName evidence="1">HNH nuclease domain-containing protein</fullName>
    </recommendedName>
</protein>
<dbReference type="SMART" id="SM00507">
    <property type="entry name" value="HNHc"/>
    <property type="match status" value="1"/>
</dbReference>
<organism evidence="2 3">
    <name type="scientific">Pedobacter ginsengiterrae</name>
    <dbReference type="NCBI Taxonomy" id="871696"/>
    <lineage>
        <taxon>Bacteria</taxon>
        <taxon>Pseudomonadati</taxon>
        <taxon>Bacteroidota</taxon>
        <taxon>Sphingobacteriia</taxon>
        <taxon>Sphingobacteriales</taxon>
        <taxon>Sphingobacteriaceae</taxon>
        <taxon>Pedobacter</taxon>
    </lineage>
</organism>